<reference evidence="2 3" key="1">
    <citation type="submission" date="2019-12" db="EMBL/GenBank/DDBJ databases">
        <authorList>
            <person name="Floudas D."/>
            <person name="Bentzer J."/>
            <person name="Ahren D."/>
            <person name="Johansson T."/>
            <person name="Persson P."/>
            <person name="Tunlid A."/>
        </authorList>
    </citation>
    <scope>NUCLEOTIDE SEQUENCE [LARGE SCALE GENOMIC DNA]</scope>
    <source>
        <strain evidence="2 3">CBS 102.39</strain>
    </source>
</reference>
<name>A0A8H4QKL0_9AGAR</name>
<dbReference type="Proteomes" id="UP000521872">
    <property type="component" value="Unassembled WGS sequence"/>
</dbReference>
<evidence type="ECO:0000313" key="2">
    <source>
        <dbReference type="EMBL" id="KAF4612531.1"/>
    </source>
</evidence>
<protein>
    <submittedName>
        <fullName evidence="2">Uncharacterized protein</fullName>
    </submittedName>
</protein>
<accession>A0A8H4QKL0</accession>
<organism evidence="2 3">
    <name type="scientific">Agrocybe pediades</name>
    <dbReference type="NCBI Taxonomy" id="84607"/>
    <lineage>
        <taxon>Eukaryota</taxon>
        <taxon>Fungi</taxon>
        <taxon>Dikarya</taxon>
        <taxon>Basidiomycota</taxon>
        <taxon>Agaricomycotina</taxon>
        <taxon>Agaricomycetes</taxon>
        <taxon>Agaricomycetidae</taxon>
        <taxon>Agaricales</taxon>
        <taxon>Agaricineae</taxon>
        <taxon>Strophariaceae</taxon>
        <taxon>Agrocybe</taxon>
    </lineage>
</organism>
<comment type="caution">
    <text evidence="2">The sequence shown here is derived from an EMBL/GenBank/DDBJ whole genome shotgun (WGS) entry which is preliminary data.</text>
</comment>
<feature type="region of interest" description="Disordered" evidence="1">
    <location>
        <begin position="120"/>
        <end position="147"/>
    </location>
</feature>
<dbReference type="EMBL" id="JAACJL010000049">
    <property type="protein sequence ID" value="KAF4612531.1"/>
    <property type="molecule type" value="Genomic_DNA"/>
</dbReference>
<gene>
    <name evidence="2" type="ORF">D9613_012751</name>
</gene>
<sequence>MRRRHGLVTRRRLAEDMISPLRRHKGKEDGEEDCELHAEDVDGFGEDATASDSAEPETEERIVICCLFGIVSTVVVEPASFIHRQRIFSLRYRVGCILVGDNDEGTSSRKGKQQVPVLMPSVRLPSPPHEQYPFPVTAASSDDNDDYQFTLNSEAMEEERRAEVSREF</sequence>
<keyword evidence="3" id="KW-1185">Reference proteome</keyword>
<evidence type="ECO:0000313" key="3">
    <source>
        <dbReference type="Proteomes" id="UP000521872"/>
    </source>
</evidence>
<evidence type="ECO:0000256" key="1">
    <source>
        <dbReference type="SAM" id="MobiDB-lite"/>
    </source>
</evidence>
<dbReference type="AlphaFoldDB" id="A0A8H4QKL0"/>
<proteinExistence type="predicted"/>